<dbReference type="Pfam" id="PF08544">
    <property type="entry name" value="GHMP_kinases_C"/>
    <property type="match status" value="1"/>
</dbReference>
<dbReference type="EC" id="2.7.1.6" evidence="7"/>
<dbReference type="InterPro" id="IPR019539">
    <property type="entry name" value="GalKase_N"/>
</dbReference>
<feature type="domain" description="Galactokinase N-terminal" evidence="10">
    <location>
        <begin position="40"/>
        <end position="89"/>
    </location>
</feature>
<comment type="similarity">
    <text evidence="1">Belongs to the GHMP kinase family. GalK subfamily.</text>
</comment>
<evidence type="ECO:0000313" key="12">
    <source>
        <dbReference type="Proteomes" id="UP000179129"/>
    </source>
</evidence>
<keyword evidence="6" id="KW-0119">Carbohydrate metabolism</keyword>
<proteinExistence type="inferred from homology"/>
<dbReference type="GO" id="GO:0005829">
    <property type="term" value="C:cytosol"/>
    <property type="evidence" value="ECO:0007669"/>
    <property type="project" value="TreeGrafter"/>
</dbReference>
<dbReference type="Proteomes" id="UP000179129">
    <property type="component" value="Unassembled WGS sequence"/>
</dbReference>
<feature type="domain" description="GHMP kinase N-terminal" evidence="8">
    <location>
        <begin position="123"/>
        <end position="212"/>
    </location>
</feature>
<sequence length="481" mass="52277">MINRDTLMKGLTKGDSRVRKTLDQAYNVDVSGRLLTLLENFGRNFPQETEISILKAPGRVNLIGEHLDYNSLPVLPMAMDYDMLVALSPRSDLEVRAVNPEFEDRAFEIEKKIPPYETGDWGNYIKAGVQGIVDELGGIKGLRGFNACFYGNVPVGAGLSSSSALVVAAAMAAVEAGGVKIEPLVLADRMASAEWYVGTQGGGMDHAASILSEKGKALRVDFFPLRARPVSLPEGYTIVVANSMVVSTKTRESKIRFNWLPTACRAATAMLVKNLGLEAAKIKYLGDIFRQLGMADTLRGLQKTFTQDKYTKPEIAAYLGTTVGELDRRLFTTNAGELVPEPEGGFRVGARARHVISEAIRVEESVKVVEAGDGEALGRRMNGSWISCRDDFEISHPALVDLVEIGRSAGTSGSRLTGAGWGGCTVHLVKDEKVEKVLEALQKKYYGKAIEKYPAAAKLYHEHPEDALLALRPSAGARVLF</sequence>
<dbReference type="InterPro" id="IPR006206">
    <property type="entry name" value="Mevalonate/galactokinase"/>
</dbReference>
<dbReference type="Pfam" id="PF10509">
    <property type="entry name" value="GalKase_gal_bdg"/>
    <property type="match status" value="1"/>
</dbReference>
<dbReference type="PRINTS" id="PR00959">
    <property type="entry name" value="MEVGALKINASE"/>
</dbReference>
<dbReference type="Gene3D" id="3.30.70.3170">
    <property type="match status" value="1"/>
</dbReference>
<dbReference type="GO" id="GO:0006012">
    <property type="term" value="P:galactose metabolic process"/>
    <property type="evidence" value="ECO:0007669"/>
    <property type="project" value="UniProtKB-UniRule"/>
</dbReference>
<evidence type="ECO:0000256" key="4">
    <source>
        <dbReference type="ARBA" id="ARBA00022777"/>
    </source>
</evidence>
<dbReference type="PROSITE" id="PS00627">
    <property type="entry name" value="GHMP_KINASES_ATP"/>
    <property type="match status" value="1"/>
</dbReference>
<evidence type="ECO:0000256" key="7">
    <source>
        <dbReference type="NCBIfam" id="TIGR00131"/>
    </source>
</evidence>
<feature type="domain" description="GHMP kinase C-terminal" evidence="9">
    <location>
        <begin position="368"/>
        <end position="446"/>
    </location>
</feature>
<dbReference type="InterPro" id="IPR014721">
    <property type="entry name" value="Ribsml_uS5_D2-typ_fold_subgr"/>
</dbReference>
<dbReference type="Gene3D" id="1.20.1440.340">
    <property type="match status" value="1"/>
</dbReference>
<dbReference type="InterPro" id="IPR006204">
    <property type="entry name" value="GHMP_kinase_N_dom"/>
</dbReference>
<evidence type="ECO:0000256" key="3">
    <source>
        <dbReference type="ARBA" id="ARBA00022741"/>
    </source>
</evidence>
<keyword evidence="6" id="KW-0299">Galactose metabolism</keyword>
<dbReference type="STRING" id="1817867.A3F83_14250"/>
<keyword evidence="5" id="KW-0067">ATP-binding</keyword>
<comment type="caution">
    <text evidence="11">The sequence shown here is derived from an EMBL/GenBank/DDBJ whole genome shotgun (WGS) entry which is preliminary data.</text>
</comment>
<dbReference type="GO" id="GO:0005524">
    <property type="term" value="F:ATP binding"/>
    <property type="evidence" value="ECO:0007669"/>
    <property type="project" value="UniProtKB-UniRule"/>
</dbReference>
<dbReference type="InterPro" id="IPR006203">
    <property type="entry name" value="GHMP_knse_ATP-bd_CS"/>
</dbReference>
<evidence type="ECO:0000256" key="6">
    <source>
        <dbReference type="ARBA" id="ARBA00023144"/>
    </source>
</evidence>
<evidence type="ECO:0000313" key="11">
    <source>
        <dbReference type="EMBL" id="OGG01253.1"/>
    </source>
</evidence>
<dbReference type="Pfam" id="PF00288">
    <property type="entry name" value="GHMP_kinases_N"/>
    <property type="match status" value="1"/>
</dbReference>
<keyword evidence="3" id="KW-0547">Nucleotide-binding</keyword>
<evidence type="ECO:0000259" key="8">
    <source>
        <dbReference type="Pfam" id="PF00288"/>
    </source>
</evidence>
<evidence type="ECO:0000259" key="10">
    <source>
        <dbReference type="Pfam" id="PF10509"/>
    </source>
</evidence>
<dbReference type="EMBL" id="MFIX01000216">
    <property type="protein sequence ID" value="OGG01253.1"/>
    <property type="molecule type" value="Genomic_DNA"/>
</dbReference>
<organism evidence="11 12">
    <name type="scientific">Candidatus Glassbacteria bacterium RIFCSPLOWO2_12_FULL_58_11</name>
    <dbReference type="NCBI Taxonomy" id="1817867"/>
    <lineage>
        <taxon>Bacteria</taxon>
        <taxon>Candidatus Glassiibacteriota</taxon>
    </lineage>
</organism>
<dbReference type="PANTHER" id="PTHR10457">
    <property type="entry name" value="MEVALONATE KINASE/GALACTOKINASE"/>
    <property type="match status" value="1"/>
</dbReference>
<dbReference type="PANTHER" id="PTHR10457:SF7">
    <property type="entry name" value="GALACTOKINASE-RELATED"/>
    <property type="match status" value="1"/>
</dbReference>
<evidence type="ECO:0000256" key="2">
    <source>
        <dbReference type="ARBA" id="ARBA00022679"/>
    </source>
</evidence>
<dbReference type="PIRSF" id="PIRSF000530">
    <property type="entry name" value="Galactokinase"/>
    <property type="match status" value="1"/>
</dbReference>
<dbReference type="InterPro" id="IPR000705">
    <property type="entry name" value="Galactokinase"/>
</dbReference>
<dbReference type="NCBIfam" id="TIGR00131">
    <property type="entry name" value="gal_kin"/>
    <property type="match status" value="1"/>
</dbReference>
<keyword evidence="4 11" id="KW-0418">Kinase</keyword>
<dbReference type="SUPFAM" id="SSF54211">
    <property type="entry name" value="Ribosomal protein S5 domain 2-like"/>
    <property type="match status" value="1"/>
</dbReference>
<dbReference type="InterPro" id="IPR036554">
    <property type="entry name" value="GHMP_kinase_C_sf"/>
</dbReference>
<protein>
    <recommendedName>
        <fullName evidence="7">Galactokinase</fullName>
        <ecNumber evidence="7">2.7.1.6</ecNumber>
    </recommendedName>
</protein>
<dbReference type="InterPro" id="IPR019741">
    <property type="entry name" value="Galactokinase_CS"/>
</dbReference>
<dbReference type="PRINTS" id="PR00473">
    <property type="entry name" value="GALCTOKINASE"/>
</dbReference>
<keyword evidence="2" id="KW-0808">Transferase</keyword>
<gene>
    <name evidence="11" type="ORF">A3F83_14250</name>
</gene>
<dbReference type="GO" id="GO:0004335">
    <property type="term" value="F:galactokinase activity"/>
    <property type="evidence" value="ECO:0007669"/>
    <property type="project" value="UniProtKB-UniRule"/>
</dbReference>
<dbReference type="PROSITE" id="PS00106">
    <property type="entry name" value="GALACTOKINASE"/>
    <property type="match status" value="1"/>
</dbReference>
<dbReference type="SUPFAM" id="SSF55060">
    <property type="entry name" value="GHMP Kinase, C-terminal domain"/>
    <property type="match status" value="1"/>
</dbReference>
<evidence type="ECO:0000259" key="9">
    <source>
        <dbReference type="Pfam" id="PF08544"/>
    </source>
</evidence>
<accession>A0A1F5YMI4</accession>
<dbReference type="AlphaFoldDB" id="A0A1F5YMI4"/>
<dbReference type="Gene3D" id="3.30.230.10">
    <property type="match status" value="1"/>
</dbReference>
<dbReference type="InterPro" id="IPR020568">
    <property type="entry name" value="Ribosomal_Su5_D2-typ_SF"/>
</dbReference>
<evidence type="ECO:0000256" key="5">
    <source>
        <dbReference type="ARBA" id="ARBA00022840"/>
    </source>
</evidence>
<dbReference type="InterPro" id="IPR013750">
    <property type="entry name" value="GHMP_kinase_C_dom"/>
</dbReference>
<evidence type="ECO:0000256" key="1">
    <source>
        <dbReference type="ARBA" id="ARBA00006566"/>
    </source>
</evidence>
<name>A0A1F5YMI4_9BACT</name>
<reference evidence="11 12" key="1">
    <citation type="journal article" date="2016" name="Nat. Commun.">
        <title>Thousands of microbial genomes shed light on interconnected biogeochemical processes in an aquifer system.</title>
        <authorList>
            <person name="Anantharaman K."/>
            <person name="Brown C.T."/>
            <person name="Hug L.A."/>
            <person name="Sharon I."/>
            <person name="Castelle C.J."/>
            <person name="Probst A.J."/>
            <person name="Thomas B.C."/>
            <person name="Singh A."/>
            <person name="Wilkins M.J."/>
            <person name="Karaoz U."/>
            <person name="Brodie E.L."/>
            <person name="Williams K.H."/>
            <person name="Hubbard S.S."/>
            <person name="Banfield J.F."/>
        </authorList>
    </citation>
    <scope>NUCLEOTIDE SEQUENCE [LARGE SCALE GENOMIC DNA]</scope>
</reference>